<dbReference type="InterPro" id="IPR047640">
    <property type="entry name" value="RpiR-like"/>
</dbReference>
<accession>A0A368LK24</accession>
<dbReference type="InterPro" id="IPR001347">
    <property type="entry name" value="SIS_dom"/>
</dbReference>
<dbReference type="SUPFAM" id="SSF53697">
    <property type="entry name" value="SIS domain"/>
    <property type="match status" value="1"/>
</dbReference>
<evidence type="ECO:0000256" key="3">
    <source>
        <dbReference type="ARBA" id="ARBA00023163"/>
    </source>
</evidence>
<evidence type="ECO:0000313" key="7">
    <source>
        <dbReference type="Proteomes" id="UP000252479"/>
    </source>
</evidence>
<dbReference type="AlphaFoldDB" id="A0A368LK24"/>
<dbReference type="InterPro" id="IPR009057">
    <property type="entry name" value="Homeodomain-like_sf"/>
</dbReference>
<dbReference type="Proteomes" id="UP000252479">
    <property type="component" value="Unassembled WGS sequence"/>
</dbReference>
<keyword evidence="3" id="KW-0804">Transcription</keyword>
<evidence type="ECO:0000256" key="1">
    <source>
        <dbReference type="ARBA" id="ARBA00023015"/>
    </source>
</evidence>
<keyword evidence="7" id="KW-1185">Reference proteome</keyword>
<reference evidence="6 7" key="1">
    <citation type="journal article" date="2017" name="Elife">
        <title>Extensive horizontal gene transfer in cheese-associated bacteria.</title>
        <authorList>
            <person name="Bonham K.S."/>
            <person name="Wolfe B.E."/>
            <person name="Dutton R.J."/>
        </authorList>
    </citation>
    <scope>NUCLEOTIDE SEQUENCE [LARGE SCALE GENOMIC DNA]</scope>
    <source>
        <strain evidence="6 7">JB196</strain>
    </source>
</reference>
<dbReference type="GO" id="GO:1901135">
    <property type="term" value="P:carbohydrate derivative metabolic process"/>
    <property type="evidence" value="ECO:0007669"/>
    <property type="project" value="InterPro"/>
</dbReference>
<dbReference type="GeneID" id="303187353"/>
<dbReference type="CDD" id="cd05013">
    <property type="entry name" value="SIS_RpiR"/>
    <property type="match status" value="1"/>
</dbReference>
<keyword evidence="2" id="KW-0238">DNA-binding</keyword>
<dbReference type="PANTHER" id="PTHR30514:SF17">
    <property type="entry name" value="HTH-TYPE TRANSCRIPTIONAL REGULATOR MURR"/>
    <property type="match status" value="1"/>
</dbReference>
<evidence type="ECO:0000256" key="2">
    <source>
        <dbReference type="ARBA" id="ARBA00023125"/>
    </source>
</evidence>
<dbReference type="RefSeq" id="WP_086959132.1">
    <property type="nucleotide sequence ID" value="NZ_FUKS01000008.1"/>
</dbReference>
<dbReference type="PROSITE" id="PS51071">
    <property type="entry name" value="HTH_RPIR"/>
    <property type="match status" value="1"/>
</dbReference>
<protein>
    <submittedName>
        <fullName evidence="6">SIS domain-containing protein</fullName>
    </submittedName>
</protein>
<dbReference type="EMBL" id="QPGL01000001">
    <property type="protein sequence ID" value="RCS72207.1"/>
    <property type="molecule type" value="Genomic_DNA"/>
</dbReference>
<dbReference type="Gene3D" id="1.10.10.10">
    <property type="entry name" value="Winged helix-like DNA-binding domain superfamily/Winged helix DNA-binding domain"/>
    <property type="match status" value="1"/>
</dbReference>
<dbReference type="PROSITE" id="PS51464">
    <property type="entry name" value="SIS"/>
    <property type="match status" value="1"/>
</dbReference>
<name>A0A368LK24_9VIBR</name>
<dbReference type="Gene3D" id="3.40.50.10490">
    <property type="entry name" value="Glucose-6-phosphate isomerase like protein, domain 1"/>
    <property type="match status" value="1"/>
</dbReference>
<organism evidence="6 7">
    <name type="scientific">Vibrio casei</name>
    <dbReference type="NCBI Taxonomy" id="673372"/>
    <lineage>
        <taxon>Bacteria</taxon>
        <taxon>Pseudomonadati</taxon>
        <taxon>Pseudomonadota</taxon>
        <taxon>Gammaproteobacteria</taxon>
        <taxon>Vibrionales</taxon>
        <taxon>Vibrionaceae</taxon>
        <taxon>Vibrio</taxon>
    </lineage>
</organism>
<dbReference type="InterPro" id="IPR036388">
    <property type="entry name" value="WH-like_DNA-bd_sf"/>
</dbReference>
<evidence type="ECO:0000259" key="4">
    <source>
        <dbReference type="PROSITE" id="PS51071"/>
    </source>
</evidence>
<dbReference type="GO" id="GO:0097367">
    <property type="term" value="F:carbohydrate derivative binding"/>
    <property type="evidence" value="ECO:0007669"/>
    <property type="project" value="InterPro"/>
</dbReference>
<evidence type="ECO:0000259" key="5">
    <source>
        <dbReference type="PROSITE" id="PS51464"/>
    </source>
</evidence>
<feature type="domain" description="HTH rpiR-type" evidence="4">
    <location>
        <begin position="1"/>
        <end position="77"/>
    </location>
</feature>
<dbReference type="InterPro" id="IPR035472">
    <property type="entry name" value="RpiR-like_SIS"/>
</dbReference>
<dbReference type="Pfam" id="PF01418">
    <property type="entry name" value="HTH_6"/>
    <property type="match status" value="1"/>
</dbReference>
<dbReference type="InterPro" id="IPR046348">
    <property type="entry name" value="SIS_dom_sf"/>
</dbReference>
<gene>
    <name evidence="6" type="ORF">CIK83_00405</name>
</gene>
<sequence length="284" mass="31580">MSVFHKMMKQRESFSISGRKIIDWINDNPELACHSTSQEIADFIEVSQSSIVKLTQKLGYKGYSQFKLAINEDFIRRKSTQVTPLHHDILSDDPLTVIAQKLVQTKIDAMVNTTNALSMTTCDQAIRWIDAAQRVQIVGIGGSALTAKDLSYKLLKLGITALTESDTHVQVAVARILTPQDIQIVISFSGDKKEVLLAAETAKQQGAKVIALTSPKSSKLRKIADLCFDTIADESENRSSSIASRTAQNVITDLLFIHLIQYKEDIARVLIDEIRSDVERFSSK</sequence>
<dbReference type="InterPro" id="IPR000281">
    <property type="entry name" value="HTH_RpiR"/>
</dbReference>
<evidence type="ECO:0000313" key="6">
    <source>
        <dbReference type="EMBL" id="RCS72207.1"/>
    </source>
</evidence>
<dbReference type="PANTHER" id="PTHR30514">
    <property type="entry name" value="GLUCOKINASE"/>
    <property type="match status" value="1"/>
</dbReference>
<keyword evidence="1" id="KW-0805">Transcription regulation</keyword>
<dbReference type="GO" id="GO:0003677">
    <property type="term" value="F:DNA binding"/>
    <property type="evidence" value="ECO:0007669"/>
    <property type="project" value="UniProtKB-KW"/>
</dbReference>
<feature type="domain" description="SIS" evidence="5">
    <location>
        <begin position="125"/>
        <end position="265"/>
    </location>
</feature>
<dbReference type="SUPFAM" id="SSF46689">
    <property type="entry name" value="Homeodomain-like"/>
    <property type="match status" value="1"/>
</dbReference>
<dbReference type="Pfam" id="PF01380">
    <property type="entry name" value="SIS"/>
    <property type="match status" value="1"/>
</dbReference>
<dbReference type="GO" id="GO:0003700">
    <property type="term" value="F:DNA-binding transcription factor activity"/>
    <property type="evidence" value="ECO:0007669"/>
    <property type="project" value="InterPro"/>
</dbReference>
<proteinExistence type="predicted"/>
<comment type="caution">
    <text evidence="6">The sequence shown here is derived from an EMBL/GenBank/DDBJ whole genome shotgun (WGS) entry which is preliminary data.</text>
</comment>